<accession>A0A446BH69</accession>
<proteinExistence type="predicted"/>
<protein>
    <submittedName>
        <fullName evidence="1">Bfc5d6b2-de6e-4761-825d-be9714ad474a</fullName>
    </submittedName>
</protein>
<sequence>MLCSGIASPGCVAHVIGGIALVNVESMVATMTPMDVAVVDGKLGPFILPDERNPTLCIYEPT</sequence>
<dbReference type="EMBL" id="OUUZ01000008">
    <property type="protein sequence ID" value="SPQ21850.1"/>
    <property type="molecule type" value="Genomic_DNA"/>
</dbReference>
<organism evidence="1 2">
    <name type="scientific">Thermothielavioides terrestris</name>
    <dbReference type="NCBI Taxonomy" id="2587410"/>
    <lineage>
        <taxon>Eukaryota</taxon>
        <taxon>Fungi</taxon>
        <taxon>Dikarya</taxon>
        <taxon>Ascomycota</taxon>
        <taxon>Pezizomycotina</taxon>
        <taxon>Sordariomycetes</taxon>
        <taxon>Sordariomycetidae</taxon>
        <taxon>Sordariales</taxon>
        <taxon>Chaetomiaceae</taxon>
        <taxon>Thermothielavioides</taxon>
    </lineage>
</organism>
<dbReference type="AlphaFoldDB" id="A0A446BH69"/>
<evidence type="ECO:0000313" key="1">
    <source>
        <dbReference type="EMBL" id="SPQ21850.1"/>
    </source>
</evidence>
<dbReference type="Proteomes" id="UP000289323">
    <property type="component" value="Unassembled WGS sequence"/>
</dbReference>
<gene>
    <name evidence="1" type="ORF">TT172_LOCUS4269</name>
</gene>
<evidence type="ECO:0000313" key="2">
    <source>
        <dbReference type="Proteomes" id="UP000289323"/>
    </source>
</evidence>
<reference evidence="1 2" key="1">
    <citation type="submission" date="2018-04" db="EMBL/GenBank/DDBJ databases">
        <authorList>
            <person name="Huttner S."/>
            <person name="Dainat J."/>
        </authorList>
    </citation>
    <scope>NUCLEOTIDE SEQUENCE [LARGE SCALE GENOMIC DNA]</scope>
</reference>
<name>A0A446BH69_9PEZI</name>